<dbReference type="PANTHER" id="PTHR32343">
    <property type="entry name" value="SERINE/ARGININE-RICH SPLICING FACTOR"/>
    <property type="match status" value="1"/>
</dbReference>
<dbReference type="InterPro" id="IPR035979">
    <property type="entry name" value="RBD_domain_sf"/>
</dbReference>
<dbReference type="InterPro" id="IPR000504">
    <property type="entry name" value="RRM_dom"/>
</dbReference>
<keyword evidence="1" id="KW-0694">RNA-binding</keyword>
<reference evidence="4" key="1">
    <citation type="journal article" date="2014" name="Genome Announc.">
        <title>Genome sequence of the yeast Cyberlindnera fabianii (Hansenula fabianii).</title>
        <authorList>
            <person name="Freel K.C."/>
            <person name="Sarilar V."/>
            <person name="Neuveglise C."/>
            <person name="Devillers H."/>
            <person name="Friedrich A."/>
            <person name="Schacherer J."/>
        </authorList>
    </citation>
    <scope>NUCLEOTIDE SEQUENCE</scope>
    <source>
        <strain evidence="4">YJS4271</strain>
    </source>
</reference>
<feature type="region of interest" description="Disordered" evidence="2">
    <location>
        <begin position="250"/>
        <end position="272"/>
    </location>
</feature>
<feature type="compositionally biased region" description="Low complexity" evidence="2">
    <location>
        <begin position="255"/>
        <end position="272"/>
    </location>
</feature>
<keyword evidence="6" id="KW-1185">Reference proteome</keyword>
<reference evidence="6" key="2">
    <citation type="journal article" date="2017" name="Genome Announc.">
        <title>Genome sequences of Cyberlindnera fabianii 65, Pichia kudriavzevii 129, and Saccharomyces cerevisiae 131 isolated from fermented masau fruits in Zimbabwe.</title>
        <authorList>
            <person name="van Rijswijck I.M.H."/>
            <person name="Derks M.F.L."/>
            <person name="Abee T."/>
            <person name="de Ridder D."/>
            <person name="Smid E.J."/>
        </authorList>
    </citation>
    <scope>NUCLEOTIDE SEQUENCE [LARGE SCALE GENOMIC DNA]</scope>
    <source>
        <strain evidence="6">65</strain>
    </source>
</reference>
<evidence type="ECO:0000313" key="6">
    <source>
        <dbReference type="Proteomes" id="UP000189513"/>
    </source>
</evidence>
<evidence type="ECO:0000256" key="1">
    <source>
        <dbReference type="PROSITE-ProRule" id="PRU00176"/>
    </source>
</evidence>
<dbReference type="OrthoDB" id="7763451at2759"/>
<sequence>MAENSVLASNIPTDVPRSKIEEFFSFCGKIERIENYDLSRREGEQVVHVFFASPSAQSTALLLNGAELAGKPVVVLKFNNGQIPQVDDNTHVSPGEYAKKQEAVKPLAGIPKEAKSNESSSGSGDDDIDQEHKPKSAIFAEYLANGYVLSDNLTKKAIEYDKQNGYSDKFKKFLADIDDKYKIQDKQKEVDQKYNISSKLQKYFDSSQKYAEQAKQTGIGSRLHKFYQNVVNDASEIHEEAKRLAELKKNSAGTPAVSAGVDAAADSAPLKQ</sequence>
<dbReference type="PROSITE" id="PS50102">
    <property type="entry name" value="RRM"/>
    <property type="match status" value="1"/>
</dbReference>
<accession>A0A061BFU2</accession>
<proteinExistence type="predicted"/>
<protein>
    <submittedName>
        <fullName evidence="4">CYFA0S20e00804g1_1</fullName>
    </submittedName>
    <submittedName>
        <fullName evidence="5">Protein vip1</fullName>
    </submittedName>
</protein>
<dbReference type="Pfam" id="PF00076">
    <property type="entry name" value="RRM_1"/>
    <property type="match status" value="1"/>
</dbReference>
<gene>
    <name evidence="5" type="ORF">BON22_0864</name>
    <name evidence="4" type="ORF">CYFA0S_20e00804g</name>
</gene>
<dbReference type="VEuPathDB" id="FungiDB:BON22_0864"/>
<dbReference type="PANTHER" id="PTHR32343:SF10">
    <property type="entry name" value="RNA-BINDING REGION RNP-1 DOMAIN-CONTAINING PROTEIN"/>
    <property type="match status" value="1"/>
</dbReference>
<dbReference type="EMBL" id="MPUK01000001">
    <property type="protein sequence ID" value="ONH69594.1"/>
    <property type="molecule type" value="Genomic_DNA"/>
</dbReference>
<dbReference type="Gene3D" id="3.30.70.330">
    <property type="match status" value="1"/>
</dbReference>
<evidence type="ECO:0000313" key="4">
    <source>
        <dbReference type="EMBL" id="CDR45842.1"/>
    </source>
</evidence>
<dbReference type="InterPro" id="IPR012677">
    <property type="entry name" value="Nucleotide-bd_a/b_plait_sf"/>
</dbReference>
<evidence type="ECO:0000259" key="3">
    <source>
        <dbReference type="PROSITE" id="PS50102"/>
    </source>
</evidence>
<dbReference type="GO" id="GO:0003723">
    <property type="term" value="F:RNA binding"/>
    <property type="evidence" value="ECO:0007669"/>
    <property type="project" value="UniProtKB-UniRule"/>
</dbReference>
<dbReference type="SUPFAM" id="SSF54928">
    <property type="entry name" value="RNA-binding domain, RBD"/>
    <property type="match status" value="1"/>
</dbReference>
<dbReference type="EMBL" id="LK052905">
    <property type="protein sequence ID" value="CDR45842.1"/>
    <property type="molecule type" value="Genomic_DNA"/>
</dbReference>
<dbReference type="OMA" id="TQEMKPR"/>
<dbReference type="AlphaFoldDB" id="A0A061BFU2"/>
<dbReference type="STRING" id="36022.A0A061BFU2"/>
<evidence type="ECO:0000313" key="5">
    <source>
        <dbReference type="EMBL" id="ONH69594.1"/>
    </source>
</evidence>
<reference evidence="5" key="3">
    <citation type="submission" date="2017-01" db="EMBL/GenBank/DDBJ databases">
        <authorList>
            <person name="Mah S.A."/>
            <person name="Swanson W.J."/>
            <person name="Moy G.W."/>
            <person name="Vacquier V.D."/>
        </authorList>
    </citation>
    <scope>NUCLEOTIDE SEQUENCE [LARGE SCALE GENOMIC DNA]</scope>
    <source>
        <strain evidence="5">65</strain>
    </source>
</reference>
<organism evidence="4">
    <name type="scientific">Cyberlindnera fabianii</name>
    <name type="common">Yeast</name>
    <name type="synonym">Hansenula fabianii</name>
    <dbReference type="NCBI Taxonomy" id="36022"/>
    <lineage>
        <taxon>Eukaryota</taxon>
        <taxon>Fungi</taxon>
        <taxon>Dikarya</taxon>
        <taxon>Ascomycota</taxon>
        <taxon>Saccharomycotina</taxon>
        <taxon>Saccharomycetes</taxon>
        <taxon>Phaffomycetales</taxon>
        <taxon>Phaffomycetaceae</taxon>
        <taxon>Cyberlindnera</taxon>
    </lineage>
</organism>
<dbReference type="Proteomes" id="UP000189513">
    <property type="component" value="Unassembled WGS sequence"/>
</dbReference>
<name>A0A061BFU2_CYBFA</name>
<evidence type="ECO:0000256" key="2">
    <source>
        <dbReference type="SAM" id="MobiDB-lite"/>
    </source>
</evidence>
<feature type="domain" description="RRM" evidence="3">
    <location>
        <begin position="4"/>
        <end position="80"/>
    </location>
</feature>
<feature type="region of interest" description="Disordered" evidence="2">
    <location>
        <begin position="108"/>
        <end position="131"/>
    </location>
</feature>